<evidence type="ECO:0000259" key="1">
    <source>
        <dbReference type="Pfam" id="PF05050"/>
    </source>
</evidence>
<protein>
    <recommendedName>
        <fullName evidence="1">Methyltransferase FkbM domain-containing protein</fullName>
    </recommendedName>
</protein>
<organism evidence="2 3">
    <name type="scientific">Shinella yambaruensis</name>
    <dbReference type="NCBI Taxonomy" id="415996"/>
    <lineage>
        <taxon>Bacteria</taxon>
        <taxon>Pseudomonadati</taxon>
        <taxon>Pseudomonadota</taxon>
        <taxon>Alphaproteobacteria</taxon>
        <taxon>Hyphomicrobiales</taxon>
        <taxon>Rhizobiaceae</taxon>
        <taxon>Shinella</taxon>
    </lineage>
</organism>
<dbReference type="InterPro" id="IPR029063">
    <property type="entry name" value="SAM-dependent_MTases_sf"/>
</dbReference>
<accession>A0ABQ5ZBD7</accession>
<dbReference type="InterPro" id="IPR052514">
    <property type="entry name" value="SAM-dependent_MTase"/>
</dbReference>
<dbReference type="PANTHER" id="PTHR34203">
    <property type="entry name" value="METHYLTRANSFERASE, FKBM FAMILY PROTEIN"/>
    <property type="match status" value="1"/>
</dbReference>
<dbReference type="NCBIfam" id="TIGR01444">
    <property type="entry name" value="fkbM_fam"/>
    <property type="match status" value="1"/>
</dbReference>
<dbReference type="Gene3D" id="3.40.50.150">
    <property type="entry name" value="Vaccinia Virus protein VP39"/>
    <property type="match status" value="1"/>
</dbReference>
<feature type="domain" description="Methyltransferase FkbM" evidence="1">
    <location>
        <begin position="51"/>
        <end position="207"/>
    </location>
</feature>
<dbReference type="PANTHER" id="PTHR34203:SF15">
    <property type="entry name" value="SLL1173 PROTEIN"/>
    <property type="match status" value="1"/>
</dbReference>
<keyword evidence="3" id="KW-1185">Reference proteome</keyword>
<dbReference type="RefSeq" id="WP_245081886.1">
    <property type="nucleotide sequence ID" value="NZ_BSOP01000001.1"/>
</dbReference>
<reference evidence="3" key="1">
    <citation type="journal article" date="2019" name="Int. J. Syst. Evol. Microbiol.">
        <title>The Global Catalogue of Microorganisms (GCM) 10K type strain sequencing project: providing services to taxonomists for standard genome sequencing and annotation.</title>
        <authorList>
            <consortium name="The Broad Institute Genomics Platform"/>
            <consortium name="The Broad Institute Genome Sequencing Center for Infectious Disease"/>
            <person name="Wu L."/>
            <person name="Ma J."/>
        </authorList>
    </citation>
    <scope>NUCLEOTIDE SEQUENCE [LARGE SCALE GENOMIC DNA]</scope>
    <source>
        <strain evidence="3">NBRC 102122</strain>
    </source>
</reference>
<dbReference type="EMBL" id="BSOP01000001">
    <property type="protein sequence ID" value="GLR48841.1"/>
    <property type="molecule type" value="Genomic_DNA"/>
</dbReference>
<proteinExistence type="predicted"/>
<dbReference type="Pfam" id="PF05050">
    <property type="entry name" value="Methyltransf_21"/>
    <property type="match status" value="1"/>
</dbReference>
<evidence type="ECO:0000313" key="2">
    <source>
        <dbReference type="EMBL" id="GLR48841.1"/>
    </source>
</evidence>
<dbReference type="SUPFAM" id="SSF53335">
    <property type="entry name" value="S-adenosyl-L-methionine-dependent methyltransferases"/>
    <property type="match status" value="1"/>
</dbReference>
<name>A0ABQ5ZBD7_9HYPH</name>
<dbReference type="InterPro" id="IPR006342">
    <property type="entry name" value="FkbM_mtfrase"/>
</dbReference>
<dbReference type="Proteomes" id="UP001156702">
    <property type="component" value="Unassembled WGS sequence"/>
</dbReference>
<sequence length="227" mass="25362">MESIEHFGIRLRIDPDFMSPRLVQALRSGQYEAPEARRIEKIIQPGDVILEIGAGIGFMTALMLRHPATERVVSFEANPLLIPKIQRTLEDNGQGGQRFELHNAVLGAAASGTIDFHVHRDFWASSLRKTAATIHSFPVPLASFDRTVRTVRPTLIVCDIEGGERALFSTSDLSGVRNIYMELHQKVLGPAGMREVFQCLHDRGFHYDQRYSSGAVVLFSRIPEQAP</sequence>
<comment type="caution">
    <text evidence="2">The sequence shown here is derived from an EMBL/GenBank/DDBJ whole genome shotgun (WGS) entry which is preliminary data.</text>
</comment>
<evidence type="ECO:0000313" key="3">
    <source>
        <dbReference type="Proteomes" id="UP001156702"/>
    </source>
</evidence>
<gene>
    <name evidence="2" type="ORF">GCM10007923_00450</name>
</gene>